<comment type="subcellular location">
    <subcellularLocation>
        <location evidence="2">Cytoplasm</location>
    </subcellularLocation>
</comment>
<keyword evidence="5" id="KW-1185">Reference proteome</keyword>
<dbReference type="GO" id="GO:0005737">
    <property type="term" value="C:cytoplasm"/>
    <property type="evidence" value="ECO:0007669"/>
    <property type="project" value="UniProtKB-SubCell"/>
</dbReference>
<sequence>MYKKILVPTDASEFSKRALEEAIKIAKITEGEIILVHVVHTPASYWGYALSYGITVNEESLENVGKVALDITLADIDVDVPLNKKIVSGNTVVEIIKEIDKQKIDLVVMGSHGHGFVTGSILGSVSQKILHETKCPVLIVK</sequence>
<feature type="domain" description="UspA" evidence="3">
    <location>
        <begin position="1"/>
        <end position="141"/>
    </location>
</feature>
<protein>
    <recommendedName>
        <fullName evidence="2">Universal stress protein</fullName>
    </recommendedName>
</protein>
<evidence type="ECO:0000313" key="4">
    <source>
        <dbReference type="EMBL" id="MPW27202.1"/>
    </source>
</evidence>
<dbReference type="EMBL" id="WHNX01000047">
    <property type="protein sequence ID" value="MPW27202.1"/>
    <property type="molecule type" value="Genomic_DNA"/>
</dbReference>
<dbReference type="Proteomes" id="UP000440004">
    <property type="component" value="Unassembled WGS sequence"/>
</dbReference>
<evidence type="ECO:0000256" key="2">
    <source>
        <dbReference type="PIRNR" id="PIRNR006276"/>
    </source>
</evidence>
<evidence type="ECO:0000259" key="3">
    <source>
        <dbReference type="Pfam" id="PF00582"/>
    </source>
</evidence>
<evidence type="ECO:0000256" key="1">
    <source>
        <dbReference type="ARBA" id="ARBA00008791"/>
    </source>
</evidence>
<dbReference type="PRINTS" id="PR01438">
    <property type="entry name" value="UNVRSLSTRESS"/>
</dbReference>
<comment type="caution">
    <text evidence="4">The sequence shown here is derived from an EMBL/GenBank/DDBJ whole genome shotgun (WGS) entry which is preliminary data.</text>
</comment>
<organism evidence="4 5">
    <name type="scientific">Alkalibaculum sporogenes</name>
    <dbReference type="NCBI Taxonomy" id="2655001"/>
    <lineage>
        <taxon>Bacteria</taxon>
        <taxon>Bacillati</taxon>
        <taxon>Bacillota</taxon>
        <taxon>Clostridia</taxon>
        <taxon>Eubacteriales</taxon>
        <taxon>Eubacteriaceae</taxon>
        <taxon>Alkalibaculum</taxon>
    </lineage>
</organism>
<name>A0A6A7KCY0_9FIRM</name>
<comment type="similarity">
    <text evidence="1 2">Belongs to the universal stress protein A family.</text>
</comment>
<keyword evidence="2" id="KW-0963">Cytoplasm</keyword>
<dbReference type="InterPro" id="IPR014729">
    <property type="entry name" value="Rossmann-like_a/b/a_fold"/>
</dbReference>
<proteinExistence type="inferred from homology"/>
<dbReference type="RefSeq" id="WP_152806687.1">
    <property type="nucleotide sequence ID" value="NZ_WHNX01000047.1"/>
</dbReference>
<dbReference type="Gene3D" id="3.40.50.620">
    <property type="entry name" value="HUPs"/>
    <property type="match status" value="1"/>
</dbReference>
<dbReference type="AlphaFoldDB" id="A0A6A7KCY0"/>
<reference evidence="4 5" key="1">
    <citation type="submission" date="2019-10" db="EMBL/GenBank/DDBJ databases">
        <title>Alkalibaculum tamaniensis sp.nov., a new alkaliphilic acetogen, isolated on methoxylated aromatics from a mud volcano.</title>
        <authorList>
            <person name="Khomyakova M.A."/>
            <person name="Merkel A.Y."/>
            <person name="Bonch-Osmolovskaya E.A."/>
            <person name="Slobodkin A.I."/>
        </authorList>
    </citation>
    <scope>NUCLEOTIDE SEQUENCE [LARGE SCALE GENOMIC DNA]</scope>
    <source>
        <strain evidence="4 5">M08DMB</strain>
    </source>
</reference>
<gene>
    <name evidence="4" type="ORF">GC105_15640</name>
</gene>
<dbReference type="PIRSF" id="PIRSF006276">
    <property type="entry name" value="UspA"/>
    <property type="match status" value="1"/>
</dbReference>
<accession>A0A6A7KCY0</accession>
<dbReference type="CDD" id="cd00293">
    <property type="entry name" value="USP-like"/>
    <property type="match status" value="1"/>
</dbReference>
<dbReference type="PANTHER" id="PTHR46268:SF15">
    <property type="entry name" value="UNIVERSAL STRESS PROTEIN HP_0031"/>
    <property type="match status" value="1"/>
</dbReference>
<dbReference type="PANTHER" id="PTHR46268">
    <property type="entry name" value="STRESS RESPONSE PROTEIN NHAX"/>
    <property type="match status" value="1"/>
</dbReference>
<evidence type="ECO:0000313" key="5">
    <source>
        <dbReference type="Proteomes" id="UP000440004"/>
    </source>
</evidence>
<dbReference type="InterPro" id="IPR006015">
    <property type="entry name" value="Universal_stress_UspA"/>
</dbReference>
<dbReference type="SUPFAM" id="SSF52402">
    <property type="entry name" value="Adenine nucleotide alpha hydrolases-like"/>
    <property type="match status" value="1"/>
</dbReference>
<dbReference type="Pfam" id="PF00582">
    <property type="entry name" value="Usp"/>
    <property type="match status" value="1"/>
</dbReference>
<dbReference type="InterPro" id="IPR006016">
    <property type="entry name" value="UspA"/>
</dbReference>